<dbReference type="InterPro" id="IPR013083">
    <property type="entry name" value="Znf_RING/FYVE/PHD"/>
</dbReference>
<dbReference type="CDD" id="cd20336">
    <property type="entry name" value="Rcat_RBR"/>
    <property type="match status" value="1"/>
</dbReference>
<sequence>MQLQGVQRWTAVTTIHDHVFTVQSGTVSIDMRQKAKLCNVHVPRQALAEKMLGMSMGAYFRMVNAQRAWRTRCQALAAAHALQMRLSATRVSRAMRNHLHRAPRTCFVCLDTVRWDSMISLVPAAKCHRICSGCASRHIDVALTEGRMHVRCPGESCKHVLSKDTISKLASPASLSQWKQNQKSANARRAAGLATEDGAFLAFCSEHTRICPGCHVIIYRHAGCDHMTCQCGFEFDWKRAVEAQIGRDGRVGAAEATESVKTSMQGRVLLRQLPQPRLLAPRTATDEQAQIAAAVAESIEIHARESAQMSIQ</sequence>
<evidence type="ECO:0000313" key="1">
    <source>
        <dbReference type="EMBL" id="CAD9436272.1"/>
    </source>
</evidence>
<dbReference type="GO" id="GO:0004842">
    <property type="term" value="F:ubiquitin-protein transferase activity"/>
    <property type="evidence" value="ECO:0007669"/>
    <property type="project" value="InterPro"/>
</dbReference>
<dbReference type="AlphaFoldDB" id="A0A7S2CXL1"/>
<dbReference type="PANTHER" id="PTHR11685">
    <property type="entry name" value="RBR FAMILY RING FINGER AND IBR DOMAIN-CONTAINING"/>
    <property type="match status" value="1"/>
</dbReference>
<dbReference type="GO" id="GO:0016567">
    <property type="term" value="P:protein ubiquitination"/>
    <property type="evidence" value="ECO:0007669"/>
    <property type="project" value="InterPro"/>
</dbReference>
<dbReference type="SUPFAM" id="SSF57850">
    <property type="entry name" value="RING/U-box"/>
    <property type="match status" value="2"/>
</dbReference>
<accession>A0A7S2CXL1</accession>
<dbReference type="EMBL" id="HBGU01021535">
    <property type="protein sequence ID" value="CAD9436272.1"/>
    <property type="molecule type" value="Transcribed_RNA"/>
</dbReference>
<proteinExistence type="predicted"/>
<protein>
    <recommendedName>
        <fullName evidence="2">RING-type domain-containing protein</fullName>
    </recommendedName>
</protein>
<dbReference type="InterPro" id="IPR031127">
    <property type="entry name" value="E3_UB_ligase_RBR"/>
</dbReference>
<gene>
    <name evidence="1" type="ORF">CBRE1094_LOCUS11788</name>
</gene>
<dbReference type="Gene3D" id="3.30.40.10">
    <property type="entry name" value="Zinc/RING finger domain, C3HC4 (zinc finger)"/>
    <property type="match status" value="1"/>
</dbReference>
<name>A0A7S2CXL1_9EUKA</name>
<organism evidence="1">
    <name type="scientific">Haptolina brevifila</name>
    <dbReference type="NCBI Taxonomy" id="156173"/>
    <lineage>
        <taxon>Eukaryota</taxon>
        <taxon>Haptista</taxon>
        <taxon>Haptophyta</taxon>
        <taxon>Prymnesiophyceae</taxon>
        <taxon>Prymnesiales</taxon>
        <taxon>Prymnesiaceae</taxon>
        <taxon>Haptolina</taxon>
    </lineage>
</organism>
<evidence type="ECO:0008006" key="2">
    <source>
        <dbReference type="Google" id="ProtNLM"/>
    </source>
</evidence>
<reference evidence="1" key="1">
    <citation type="submission" date="2021-01" db="EMBL/GenBank/DDBJ databases">
        <authorList>
            <person name="Corre E."/>
            <person name="Pelletier E."/>
            <person name="Niang G."/>
            <person name="Scheremetjew M."/>
            <person name="Finn R."/>
            <person name="Kale V."/>
            <person name="Holt S."/>
            <person name="Cochrane G."/>
            <person name="Meng A."/>
            <person name="Brown T."/>
            <person name="Cohen L."/>
        </authorList>
    </citation>
    <scope>NUCLEOTIDE SEQUENCE</scope>
    <source>
        <strain evidence="1">UTEX LB 985</strain>
    </source>
</reference>